<feature type="region of interest" description="Disordered" evidence="2">
    <location>
        <begin position="252"/>
        <end position="314"/>
    </location>
</feature>
<feature type="compositionally biased region" description="Polar residues" evidence="2">
    <location>
        <begin position="292"/>
        <end position="309"/>
    </location>
</feature>
<comment type="caution">
    <text evidence="3">The sequence shown here is derived from an EMBL/GenBank/DDBJ whole genome shotgun (WGS) entry which is preliminary data.</text>
</comment>
<proteinExistence type="predicted"/>
<name>A0A1V6RPZ6_9EURO</name>
<keyword evidence="4" id="KW-1185">Reference proteome</keyword>
<keyword evidence="1" id="KW-0175">Coiled coil</keyword>
<accession>A0A1V6RPZ6</accession>
<feature type="coiled-coil region" evidence="1">
    <location>
        <begin position="318"/>
        <end position="345"/>
    </location>
</feature>
<feature type="compositionally biased region" description="Polar residues" evidence="2">
    <location>
        <begin position="393"/>
        <end position="403"/>
    </location>
</feature>
<feature type="region of interest" description="Disordered" evidence="2">
    <location>
        <begin position="393"/>
        <end position="416"/>
    </location>
</feature>
<dbReference type="EMBL" id="MDYO01000001">
    <property type="protein sequence ID" value="OQE03600.1"/>
    <property type="molecule type" value="Genomic_DNA"/>
</dbReference>
<evidence type="ECO:0000313" key="4">
    <source>
        <dbReference type="Proteomes" id="UP000191612"/>
    </source>
</evidence>
<gene>
    <name evidence="3" type="ORF">PENSOL_c001G00138</name>
</gene>
<dbReference type="AlphaFoldDB" id="A0A1V6RPZ6"/>
<protein>
    <submittedName>
        <fullName evidence="3">Uncharacterized protein</fullName>
    </submittedName>
</protein>
<reference evidence="4" key="1">
    <citation type="journal article" date="2017" name="Nat. Microbiol.">
        <title>Global analysis of biosynthetic gene clusters reveals vast potential of secondary metabolite production in Penicillium species.</title>
        <authorList>
            <person name="Nielsen J.C."/>
            <person name="Grijseels S."/>
            <person name="Prigent S."/>
            <person name="Ji B."/>
            <person name="Dainat J."/>
            <person name="Nielsen K.F."/>
            <person name="Frisvad J.C."/>
            <person name="Workman M."/>
            <person name="Nielsen J."/>
        </authorList>
    </citation>
    <scope>NUCLEOTIDE SEQUENCE [LARGE SCALE GENOMIC DNA]</scope>
    <source>
        <strain evidence="4">IBT 29525</strain>
    </source>
</reference>
<evidence type="ECO:0000256" key="2">
    <source>
        <dbReference type="SAM" id="MobiDB-lite"/>
    </source>
</evidence>
<sequence>MVGNTTSPPAVTAAENTKIENTTISYLLFRLLSGNKICKATELAACLPKWLGDVEDNNPIPPDIPELLAHLLIPFGTSSVLEHIGNLSVSDSLTGSQKWMMKLRILMENKTHEKLLRKLESMGDQEVSFGDLCDQENAQEDSVDDYLVVDPKRTVQFDHDMRDVMTRGDKDAMKKHPDVFYVTGYVAWTVRSPYWNVALATDDQGNRLLSDDVLDKVLPKWRQILTGETIPTPKYGVVDSFRSWLASEEKKASDLGKPWPKTPIKNASSASEPRFESPRTPEPYSRFPYSRPRSTNANRLSPLESTPDVTDSEQTELLREILAEVKELRNMIGQLIERNEALELTENQMYGSWHQGYPPIPQAMQPNYPVPPEGPFVGAQYYDPALEQDWQHWNSQYYDQDPTTMPGPGPRSADHI</sequence>
<evidence type="ECO:0000256" key="1">
    <source>
        <dbReference type="SAM" id="Coils"/>
    </source>
</evidence>
<organism evidence="3 4">
    <name type="scientific">Penicillium solitum</name>
    <dbReference type="NCBI Taxonomy" id="60172"/>
    <lineage>
        <taxon>Eukaryota</taxon>
        <taxon>Fungi</taxon>
        <taxon>Dikarya</taxon>
        <taxon>Ascomycota</taxon>
        <taxon>Pezizomycotina</taxon>
        <taxon>Eurotiomycetes</taxon>
        <taxon>Eurotiomycetidae</taxon>
        <taxon>Eurotiales</taxon>
        <taxon>Aspergillaceae</taxon>
        <taxon>Penicillium</taxon>
    </lineage>
</organism>
<evidence type="ECO:0000313" key="3">
    <source>
        <dbReference type="EMBL" id="OQE03600.1"/>
    </source>
</evidence>
<dbReference type="Proteomes" id="UP000191612">
    <property type="component" value="Unassembled WGS sequence"/>
</dbReference>